<organism evidence="2">
    <name type="scientific">uncultured archaeon MedDCM-OCT-S05-C418</name>
    <dbReference type="NCBI Taxonomy" id="743091"/>
    <lineage>
        <taxon>Archaea</taxon>
        <taxon>environmental samples</taxon>
    </lineage>
</organism>
<name>D6PBK4_9ARCH</name>
<evidence type="ECO:0000313" key="2">
    <source>
        <dbReference type="EMBL" id="ADD93105.1"/>
    </source>
</evidence>
<proteinExistence type="predicted"/>
<dbReference type="EMBL" id="GU942965">
    <property type="protein sequence ID" value="ADD93105.1"/>
    <property type="molecule type" value="Genomic_DNA"/>
</dbReference>
<feature type="region of interest" description="Disordered" evidence="1">
    <location>
        <begin position="1"/>
        <end position="33"/>
    </location>
</feature>
<sequence>MVHVIGHMQLNTSSSQGLAPEQPESVDVPKMGVGEQKMVNFGLTP</sequence>
<reference evidence="2" key="1">
    <citation type="journal article" date="2010" name="ISME J.">
        <title>Metagenome of the Mediterranean deep chlorophyll maximum studied by direct and fosmid library 454 pyrosequencing.</title>
        <authorList>
            <person name="Ghai R."/>
            <person name="Martin-Cuadrado A.B."/>
            <person name="Molto A.G."/>
            <person name="Heredia I.G."/>
            <person name="Cabrera R."/>
            <person name="Martin J."/>
            <person name="Verdu M."/>
            <person name="Deschamps P."/>
            <person name="Moreira D."/>
            <person name="Lopez-Garcia P."/>
            <person name="Mira A."/>
            <person name="Rodriguez-Valera F."/>
        </authorList>
    </citation>
    <scope>NUCLEOTIDE SEQUENCE</scope>
</reference>
<evidence type="ECO:0000256" key="1">
    <source>
        <dbReference type="SAM" id="MobiDB-lite"/>
    </source>
</evidence>
<protein>
    <submittedName>
        <fullName evidence="2">Uncharacterized protein</fullName>
    </submittedName>
</protein>
<accession>D6PBK4</accession>
<dbReference type="AlphaFoldDB" id="D6PBK4"/>